<dbReference type="InterPro" id="IPR050564">
    <property type="entry name" value="F420-G6PD/mer"/>
</dbReference>
<dbReference type="CDD" id="cd01097">
    <property type="entry name" value="Tetrahydromethanopterin_reductase"/>
    <property type="match status" value="1"/>
</dbReference>
<name>A0A5C8ZTH8_9GAMM</name>
<dbReference type="SUPFAM" id="SSF51679">
    <property type="entry name" value="Bacterial luciferase-like"/>
    <property type="match status" value="1"/>
</dbReference>
<evidence type="ECO:0000256" key="1">
    <source>
        <dbReference type="ARBA" id="ARBA00023002"/>
    </source>
</evidence>
<protein>
    <submittedName>
        <fullName evidence="3">TIGR03857 family LLM class F420-dependent oxidoreductase</fullName>
    </submittedName>
</protein>
<keyword evidence="4" id="KW-1185">Reference proteome</keyword>
<dbReference type="RefSeq" id="WP_148064452.1">
    <property type="nucleotide sequence ID" value="NZ_VRYZ01000004.1"/>
</dbReference>
<dbReference type="Pfam" id="PF00296">
    <property type="entry name" value="Bac_luciferase"/>
    <property type="match status" value="1"/>
</dbReference>
<dbReference type="InterPro" id="IPR011251">
    <property type="entry name" value="Luciferase-like_dom"/>
</dbReference>
<evidence type="ECO:0000259" key="2">
    <source>
        <dbReference type="Pfam" id="PF00296"/>
    </source>
</evidence>
<comment type="caution">
    <text evidence="3">The sequence shown here is derived from an EMBL/GenBank/DDBJ whole genome shotgun (WGS) entry which is preliminary data.</text>
</comment>
<dbReference type="AlphaFoldDB" id="A0A5C8ZTH8"/>
<accession>A0A5C8ZTH8</accession>
<reference evidence="3 4" key="1">
    <citation type="submission" date="2019-08" db="EMBL/GenBank/DDBJ databases">
        <title>Parahaliea maris sp. nov., isolated from the surface seawater.</title>
        <authorList>
            <person name="Liu Y."/>
        </authorList>
    </citation>
    <scope>NUCLEOTIDE SEQUENCE [LARGE SCALE GENOMIC DNA]</scope>
    <source>
        <strain evidence="3 4">S2-26</strain>
    </source>
</reference>
<feature type="domain" description="Luciferase-like" evidence="2">
    <location>
        <begin position="18"/>
        <end position="259"/>
    </location>
</feature>
<keyword evidence="1" id="KW-0560">Oxidoreductase</keyword>
<dbReference type="Proteomes" id="UP000321933">
    <property type="component" value="Unassembled WGS sequence"/>
</dbReference>
<dbReference type="PANTHER" id="PTHR43244:SF1">
    <property type="entry name" value="5,10-METHYLENETETRAHYDROMETHANOPTERIN REDUCTASE"/>
    <property type="match status" value="1"/>
</dbReference>
<dbReference type="Gene3D" id="3.20.20.30">
    <property type="entry name" value="Luciferase-like domain"/>
    <property type="match status" value="1"/>
</dbReference>
<evidence type="ECO:0000313" key="4">
    <source>
        <dbReference type="Proteomes" id="UP000321933"/>
    </source>
</evidence>
<gene>
    <name evidence="3" type="ORF">FVW59_11430</name>
</gene>
<sequence>MDNAAFPELSCYLLPGHTTSPADAIAEAQQAEALGLGRVWLSERFDVKDAGVICAAALATTQRIRVATAATNLHTRHPMVLATMGASLHYLSHGRFEMGLSRGVAIRNQLMGLDNVSNQQIVEGVELLRTLWRGEKVMGYQGAMGNLPYLNMGDWMQAEIPLHFVGFGPTSLRFAGAHFDGIHLHTFITPRGLQRARALVSEGAEAAGRDPGKINIHAVLATACRPTREDYLRKLVARMATYMQAPGYAELLIELNGWDTAVLEAFRASEVVKSIPGGIDSVATLEQLEEISELIPAEWLHAATGEPEDCARAWQQELDNGADGVVIHGSTSEEFTPVLDAYRRLSANAAM</sequence>
<dbReference type="EMBL" id="VRYZ01000004">
    <property type="protein sequence ID" value="TXS91755.1"/>
    <property type="molecule type" value="Genomic_DNA"/>
</dbReference>
<dbReference type="PANTHER" id="PTHR43244">
    <property type="match status" value="1"/>
</dbReference>
<dbReference type="InterPro" id="IPR022378">
    <property type="entry name" value="F420_OxRdatse_MSMEG2249_pred"/>
</dbReference>
<dbReference type="NCBIfam" id="TIGR03857">
    <property type="entry name" value="F420_MSMEG_2249"/>
    <property type="match status" value="1"/>
</dbReference>
<evidence type="ECO:0000313" key="3">
    <source>
        <dbReference type="EMBL" id="TXS91755.1"/>
    </source>
</evidence>
<dbReference type="GO" id="GO:0016705">
    <property type="term" value="F:oxidoreductase activity, acting on paired donors, with incorporation or reduction of molecular oxygen"/>
    <property type="evidence" value="ECO:0007669"/>
    <property type="project" value="InterPro"/>
</dbReference>
<dbReference type="InterPro" id="IPR036661">
    <property type="entry name" value="Luciferase-like_sf"/>
</dbReference>
<dbReference type="OrthoDB" id="5723777at2"/>
<organism evidence="3 4">
    <name type="scientific">Parahaliea aestuarii</name>
    <dbReference type="NCBI Taxonomy" id="1852021"/>
    <lineage>
        <taxon>Bacteria</taxon>
        <taxon>Pseudomonadati</taxon>
        <taxon>Pseudomonadota</taxon>
        <taxon>Gammaproteobacteria</taxon>
        <taxon>Cellvibrionales</taxon>
        <taxon>Halieaceae</taxon>
        <taxon>Parahaliea</taxon>
    </lineage>
</organism>
<proteinExistence type="predicted"/>